<reference evidence="1" key="1">
    <citation type="submission" date="2021-05" db="EMBL/GenBank/DDBJ databases">
        <authorList>
            <person name="Scholz U."/>
            <person name="Mascher M."/>
            <person name="Fiebig A."/>
        </authorList>
    </citation>
    <scope>NUCLEOTIDE SEQUENCE [LARGE SCALE GENOMIC DNA]</scope>
</reference>
<evidence type="ECO:0000313" key="1">
    <source>
        <dbReference type="EnsemblPlants" id="AVESA.00010b.r2.2AG0259490.1.CDS"/>
    </source>
</evidence>
<reference evidence="1" key="2">
    <citation type="submission" date="2025-09" db="UniProtKB">
        <authorList>
            <consortium name="EnsemblPlants"/>
        </authorList>
    </citation>
    <scope>IDENTIFICATION</scope>
</reference>
<protein>
    <submittedName>
        <fullName evidence="1">Uncharacterized protein</fullName>
    </submittedName>
</protein>
<dbReference type="Proteomes" id="UP001732700">
    <property type="component" value="Chromosome 2A"/>
</dbReference>
<organism evidence="1 2">
    <name type="scientific">Avena sativa</name>
    <name type="common">Oat</name>
    <dbReference type="NCBI Taxonomy" id="4498"/>
    <lineage>
        <taxon>Eukaryota</taxon>
        <taxon>Viridiplantae</taxon>
        <taxon>Streptophyta</taxon>
        <taxon>Embryophyta</taxon>
        <taxon>Tracheophyta</taxon>
        <taxon>Spermatophyta</taxon>
        <taxon>Magnoliopsida</taxon>
        <taxon>Liliopsida</taxon>
        <taxon>Poales</taxon>
        <taxon>Poaceae</taxon>
        <taxon>BOP clade</taxon>
        <taxon>Pooideae</taxon>
        <taxon>Poodae</taxon>
        <taxon>Poeae</taxon>
        <taxon>Poeae Chloroplast Group 1 (Aveneae type)</taxon>
        <taxon>Aveninae</taxon>
        <taxon>Avena</taxon>
    </lineage>
</organism>
<accession>A0ACD5UIU1</accession>
<keyword evidence="2" id="KW-1185">Reference proteome</keyword>
<dbReference type="EnsemblPlants" id="AVESA.00010b.r2.2AG0259490.1">
    <property type="protein sequence ID" value="AVESA.00010b.r2.2AG0259490.1.CDS"/>
    <property type="gene ID" value="AVESA.00010b.r2.2AG0259490"/>
</dbReference>
<sequence>MAGSSRRVRPLAAVLLLGVLVSLCVGSAAAATTTTLAAERTRRKDPLDGLRLYSGGWNISDRHYIASVAFSAAPVFAVAAVWFVAFALAALVFCCCRCCRGGGGTAASDYTYSRKTFVASLLLVLAFTAAAVVACAVLYDGQGKLDGSTSATLRYVVNQSDGAAASLRGFAGFIQTAKAAGGSAAALPQDLVSKVDEVAGRVGAAADELNERTASNARKIRTVLDTTRKILIGVAAVMLVLAFLGLVFSLAGLESVVRFLVFLGWILVTVTFILSGVFLLLHNVVGDTCVAMEEWVLRPQNNTALDDILPCADAAATTDALRRSKEVNQQLVAQLNSALNFANANNVSAQVGPPLYYNQSGPPVPFLCNPYQADLTDRACAAGEVPAADAPQAWQGFVCRTTGAPGSEICATVGRLTPAMYSQALAVADASDGLVGYGPVLAGLADCTFVRRTFETVVADSCPGLRRYSGRVYQALLAVAAGVMAAAVAWLVHSRERRRRREAVRFRVSPYRLPIDDKSLLKSPRRPYRRAESRGGITMR</sequence>
<proteinExistence type="predicted"/>
<name>A0ACD5UIU1_AVESA</name>
<evidence type="ECO:0000313" key="2">
    <source>
        <dbReference type="Proteomes" id="UP001732700"/>
    </source>
</evidence>